<sequence length="222" mass="25488">MRVISCAICVLLTTAIWESVKGAKRQNNLEEKKISVVSCFVHFQICIHWYNKQEDISGTSYRTDESFNAIFFKIFLAFMEELLNILQKLCGIVVEDHMKKSVDVMFSELSCLRNMTKDLCLLEKNAFVIWLRIHTHSEYGANITRYLDIATIPLLNLKTSVTYKLNVTDLVPYLRGYTENQLVFLTTQLKIVSENLSGTGQCQSHTSNSSDYRYVVVLLCDS</sequence>
<evidence type="ECO:0000256" key="1">
    <source>
        <dbReference type="SAM" id="SignalP"/>
    </source>
</evidence>
<accession>A0AA85J4W1</accession>
<protein>
    <submittedName>
        <fullName evidence="3">Uncharacterized protein</fullName>
    </submittedName>
</protein>
<keyword evidence="2" id="KW-1185">Reference proteome</keyword>
<dbReference type="AlphaFoldDB" id="A0AA85J4W1"/>
<feature type="signal peptide" evidence="1">
    <location>
        <begin position="1"/>
        <end position="22"/>
    </location>
</feature>
<keyword evidence="1" id="KW-0732">Signal</keyword>
<feature type="chain" id="PRO_5041643687" evidence="1">
    <location>
        <begin position="23"/>
        <end position="222"/>
    </location>
</feature>
<name>A0AA85J4W1_TRIRE</name>
<evidence type="ECO:0000313" key="3">
    <source>
        <dbReference type="WBParaSite" id="TREG1_142130.1"/>
    </source>
</evidence>
<organism evidence="2 3">
    <name type="scientific">Trichobilharzia regenti</name>
    <name type="common">Nasal bird schistosome</name>
    <dbReference type="NCBI Taxonomy" id="157069"/>
    <lineage>
        <taxon>Eukaryota</taxon>
        <taxon>Metazoa</taxon>
        <taxon>Spiralia</taxon>
        <taxon>Lophotrochozoa</taxon>
        <taxon>Platyhelminthes</taxon>
        <taxon>Trematoda</taxon>
        <taxon>Digenea</taxon>
        <taxon>Strigeidida</taxon>
        <taxon>Schistosomatoidea</taxon>
        <taxon>Schistosomatidae</taxon>
        <taxon>Trichobilharzia</taxon>
    </lineage>
</organism>
<reference evidence="2" key="1">
    <citation type="submission" date="2022-06" db="EMBL/GenBank/DDBJ databases">
        <authorList>
            <person name="Berger JAMES D."/>
            <person name="Berger JAMES D."/>
        </authorList>
    </citation>
    <scope>NUCLEOTIDE SEQUENCE [LARGE SCALE GENOMIC DNA]</scope>
</reference>
<evidence type="ECO:0000313" key="2">
    <source>
        <dbReference type="Proteomes" id="UP000050795"/>
    </source>
</evidence>
<dbReference type="WBParaSite" id="TREG1_142130.1">
    <property type="protein sequence ID" value="TREG1_142130.1"/>
    <property type="gene ID" value="TREG1_142130"/>
</dbReference>
<proteinExistence type="predicted"/>
<dbReference type="Proteomes" id="UP000050795">
    <property type="component" value="Unassembled WGS sequence"/>
</dbReference>
<reference evidence="3" key="2">
    <citation type="submission" date="2023-11" db="UniProtKB">
        <authorList>
            <consortium name="WormBaseParasite"/>
        </authorList>
    </citation>
    <scope>IDENTIFICATION</scope>
</reference>